<feature type="compositionally biased region" description="Low complexity" evidence="1">
    <location>
        <begin position="140"/>
        <end position="154"/>
    </location>
</feature>
<proteinExistence type="predicted"/>
<dbReference type="Proteomes" id="UP000076842">
    <property type="component" value="Unassembled WGS sequence"/>
</dbReference>
<gene>
    <name evidence="2" type="ORF">CALCODRAFT_116011</name>
</gene>
<sequence>MRVSAACPMRERPAQERLGSESSPLRGQHRRTSTPSEDTVRSRQAGPMYCCTWRGRGRSAFMVHFGAGQGPVRPDYCTLCMRTVLYCTALYCMRPSRGNRGRGTPLSAFSAQSICICTHSVCRRDPLQNVSEHSGASLPSTSATGTSCSAASSGDGPGRHCRNLKGLWASRTNLTPGHCRGGPDPAHCHWGTRHDTTCGSTTRSRPELGTGERYCTVQAGCGRGRGCGCGCASPCEKPGSRLWSGALGGRAHPVACRVQGDGRCGQECFGGRRKEEGGA</sequence>
<protein>
    <submittedName>
        <fullName evidence="2">Uncharacterized protein</fullName>
    </submittedName>
</protein>
<evidence type="ECO:0000313" key="3">
    <source>
        <dbReference type="Proteomes" id="UP000076842"/>
    </source>
</evidence>
<accession>A0A165IBW9</accession>
<evidence type="ECO:0000313" key="2">
    <source>
        <dbReference type="EMBL" id="KZT60371.1"/>
    </source>
</evidence>
<name>A0A165IBW9_9BASI</name>
<reference evidence="2 3" key="1">
    <citation type="journal article" date="2016" name="Mol. Biol. Evol.">
        <title>Comparative Genomics of Early-Diverging Mushroom-Forming Fungi Provides Insights into the Origins of Lignocellulose Decay Capabilities.</title>
        <authorList>
            <person name="Nagy L.G."/>
            <person name="Riley R."/>
            <person name="Tritt A."/>
            <person name="Adam C."/>
            <person name="Daum C."/>
            <person name="Floudas D."/>
            <person name="Sun H."/>
            <person name="Yadav J.S."/>
            <person name="Pangilinan J."/>
            <person name="Larsson K.H."/>
            <person name="Matsuura K."/>
            <person name="Barry K."/>
            <person name="Labutti K."/>
            <person name="Kuo R."/>
            <person name="Ohm R.A."/>
            <person name="Bhattacharya S.S."/>
            <person name="Shirouzu T."/>
            <person name="Yoshinaga Y."/>
            <person name="Martin F.M."/>
            <person name="Grigoriev I.V."/>
            <person name="Hibbett D.S."/>
        </authorList>
    </citation>
    <scope>NUCLEOTIDE SEQUENCE [LARGE SCALE GENOMIC DNA]</scope>
    <source>
        <strain evidence="2 3">HHB12733</strain>
    </source>
</reference>
<dbReference type="AlphaFoldDB" id="A0A165IBW9"/>
<organism evidence="2 3">
    <name type="scientific">Calocera cornea HHB12733</name>
    <dbReference type="NCBI Taxonomy" id="1353952"/>
    <lineage>
        <taxon>Eukaryota</taxon>
        <taxon>Fungi</taxon>
        <taxon>Dikarya</taxon>
        <taxon>Basidiomycota</taxon>
        <taxon>Agaricomycotina</taxon>
        <taxon>Dacrymycetes</taxon>
        <taxon>Dacrymycetales</taxon>
        <taxon>Dacrymycetaceae</taxon>
        <taxon>Calocera</taxon>
    </lineage>
</organism>
<evidence type="ECO:0000256" key="1">
    <source>
        <dbReference type="SAM" id="MobiDB-lite"/>
    </source>
</evidence>
<dbReference type="InParanoid" id="A0A165IBW9"/>
<keyword evidence="3" id="KW-1185">Reference proteome</keyword>
<feature type="compositionally biased region" description="Basic and acidic residues" evidence="1">
    <location>
        <begin position="9"/>
        <end position="19"/>
    </location>
</feature>
<feature type="region of interest" description="Disordered" evidence="1">
    <location>
        <begin position="1"/>
        <end position="42"/>
    </location>
</feature>
<dbReference type="EMBL" id="KV423931">
    <property type="protein sequence ID" value="KZT60371.1"/>
    <property type="molecule type" value="Genomic_DNA"/>
</dbReference>
<feature type="region of interest" description="Disordered" evidence="1">
    <location>
        <begin position="133"/>
        <end position="158"/>
    </location>
</feature>